<evidence type="ECO:0000256" key="1">
    <source>
        <dbReference type="SAM" id="Phobius"/>
    </source>
</evidence>
<evidence type="ECO:0000313" key="3">
    <source>
        <dbReference type="Proteomes" id="UP000238281"/>
    </source>
</evidence>
<dbReference type="EMBL" id="NXGE01000001">
    <property type="protein sequence ID" value="PRM95553.1"/>
    <property type="molecule type" value="Genomic_DNA"/>
</dbReference>
<proteinExistence type="predicted"/>
<dbReference type="InterPro" id="IPR010397">
    <property type="entry name" value="DUF996"/>
</dbReference>
<accession>A0A2S9T9Q9</accession>
<comment type="caution">
    <text evidence="2">The sequence shown here is derived from an EMBL/GenBank/DDBJ whole genome shotgun (WGS) entry which is preliminary data.</text>
</comment>
<evidence type="ECO:0000313" key="2">
    <source>
        <dbReference type="EMBL" id="PRM95553.1"/>
    </source>
</evidence>
<keyword evidence="1" id="KW-0812">Transmembrane</keyword>
<sequence>MKGKILDYNIQESKGIISGDDGQRYSFSNSEWKSSESPKANQNVDFEINGNEAKAIYLVKSQIPDFASTLNIEGSEARKGAVYGAIGSGLTFFSIIPFLGILFLIAGIVLEFMGVKKLSDNAPKQRDIFINFIWGYGAIIVGTILMTIIMGAGMLGGAMSMNSSGFDNFGAGIGMGGMFFGIFIYLGFAIYGVIKMYKAINYIGIEYNVPLMKLVAKGYVIGIILVPLLGIGYLILFITFILKIFAYLKIEKQ</sequence>
<feature type="transmembrane region" description="Helical" evidence="1">
    <location>
        <begin position="169"/>
        <end position="194"/>
    </location>
</feature>
<feature type="transmembrane region" description="Helical" evidence="1">
    <location>
        <begin position="133"/>
        <end position="157"/>
    </location>
</feature>
<dbReference type="RefSeq" id="WP_105914562.1">
    <property type="nucleotide sequence ID" value="NZ_NXGE01000001.1"/>
</dbReference>
<reference evidence="2 3" key="1">
    <citation type="submission" date="2017-09" db="EMBL/GenBank/DDBJ databases">
        <title>Reassesment of A. cryaerophilus.</title>
        <authorList>
            <person name="Perez-Cataluna A."/>
            <person name="Collado L."/>
            <person name="Salgado O."/>
            <person name="Lefinanco V."/>
            <person name="Figueras M.J."/>
        </authorList>
    </citation>
    <scope>NUCLEOTIDE SEQUENCE [LARGE SCALE GENOMIC DNA]</scope>
    <source>
        <strain evidence="2 3">LMG 10210</strain>
    </source>
</reference>
<name>A0A2S9T9Q9_9BACT</name>
<dbReference type="Pfam" id="PF06195">
    <property type="entry name" value="DUF996"/>
    <property type="match status" value="1"/>
</dbReference>
<keyword evidence="1" id="KW-1133">Transmembrane helix</keyword>
<dbReference type="Proteomes" id="UP000238281">
    <property type="component" value="Unassembled WGS sequence"/>
</dbReference>
<feature type="transmembrane region" description="Helical" evidence="1">
    <location>
        <begin position="80"/>
        <end position="113"/>
    </location>
</feature>
<evidence type="ECO:0008006" key="4">
    <source>
        <dbReference type="Google" id="ProtNLM"/>
    </source>
</evidence>
<feature type="transmembrane region" description="Helical" evidence="1">
    <location>
        <begin position="219"/>
        <end position="248"/>
    </location>
</feature>
<keyword evidence="1" id="KW-0472">Membrane</keyword>
<organism evidence="2 3">
    <name type="scientific">Aliarcobacter cryaerophilus</name>
    <dbReference type="NCBI Taxonomy" id="28198"/>
    <lineage>
        <taxon>Bacteria</taxon>
        <taxon>Pseudomonadati</taxon>
        <taxon>Campylobacterota</taxon>
        <taxon>Epsilonproteobacteria</taxon>
        <taxon>Campylobacterales</taxon>
        <taxon>Arcobacteraceae</taxon>
        <taxon>Aliarcobacter</taxon>
    </lineage>
</organism>
<dbReference type="AlphaFoldDB" id="A0A2S9T9Q9"/>
<protein>
    <recommendedName>
        <fullName evidence="4">DUF996 domain-containing protein</fullName>
    </recommendedName>
</protein>
<gene>
    <name evidence="2" type="ORF">CJ673_01315</name>
</gene>